<feature type="binding site" evidence="2">
    <location>
        <position position="123"/>
    </location>
    <ligand>
        <name>substrate</name>
    </ligand>
</feature>
<dbReference type="AlphaFoldDB" id="A0AAW1MX52"/>
<dbReference type="InterPro" id="IPR023210">
    <property type="entry name" value="NADP_OxRdtase_dom"/>
</dbReference>
<evidence type="ECO:0000313" key="5">
    <source>
        <dbReference type="EMBL" id="KAK9752459.1"/>
    </source>
</evidence>
<dbReference type="PIRSF" id="PIRSF000097">
    <property type="entry name" value="AKR"/>
    <property type="match status" value="1"/>
</dbReference>
<dbReference type="Proteomes" id="UP001458880">
    <property type="component" value="Unassembled WGS sequence"/>
</dbReference>
<gene>
    <name evidence="5" type="ORF">QE152_g4180</name>
</gene>
<comment type="caution">
    <text evidence="5">The sequence shown here is derived from an EMBL/GenBank/DDBJ whole genome shotgun (WGS) entry which is preliminary data.</text>
</comment>
<dbReference type="EMBL" id="JASPKY010000020">
    <property type="protein sequence ID" value="KAK9752459.1"/>
    <property type="molecule type" value="Genomic_DNA"/>
</dbReference>
<evidence type="ECO:0000256" key="1">
    <source>
        <dbReference type="PIRSR" id="PIRSR000097-1"/>
    </source>
</evidence>
<dbReference type="InterPro" id="IPR020471">
    <property type="entry name" value="AKR"/>
</dbReference>
<evidence type="ECO:0000256" key="3">
    <source>
        <dbReference type="PIRSR" id="PIRSR000097-3"/>
    </source>
</evidence>
<dbReference type="InterPro" id="IPR036812">
    <property type="entry name" value="NAD(P)_OxRdtase_dom_sf"/>
</dbReference>
<dbReference type="InterPro" id="IPR018170">
    <property type="entry name" value="Aldo/ket_reductase_CS"/>
</dbReference>
<feature type="active site" description="Proton donor" evidence="1">
    <location>
        <position position="51"/>
    </location>
</feature>
<feature type="domain" description="NADP-dependent oxidoreductase" evidence="4">
    <location>
        <begin position="19"/>
        <end position="293"/>
    </location>
</feature>
<keyword evidence="6" id="KW-1185">Reference proteome</keyword>
<sequence length="320" mass="37078">MSKVPLVTFNNGLKIPIFGLGTWKSQPGQVTQAVKDAIDIGYRHIDCAYIYGNEKEVGKALDTKFQQGVIKREDIFVTSKLWNTFHKPDKLWNTFHKPELVEGTLRETLKNLRLEYLDLYLIHWPQAYKEQGELFPKDEQGNTQFSDVDYIDTWKVLENFVAKGLIKSVGLSNFNKRQIERILKNATVKPANLQIECHPYLNQKRLINYCKTVGITITAYSPLGSPDRPWAKPGEPLLMEDNKLKDLAVKYKKKLKDLAVKYKKTPAQVLLRIQENFNIFDFELKPEDIDYIDTFDCNERLCPMTASLGHPHHPFENDKF</sequence>
<dbReference type="FunFam" id="3.20.20.100:FF:000029">
    <property type="entry name" value="Aldo-keto reductase"/>
    <property type="match status" value="1"/>
</dbReference>
<feature type="site" description="Lowers pKa of active site Tyr" evidence="3">
    <location>
        <position position="80"/>
    </location>
</feature>
<accession>A0AAW1MX52</accession>
<proteinExistence type="predicted"/>
<dbReference type="PANTHER" id="PTHR11732">
    <property type="entry name" value="ALDO/KETO REDUCTASE"/>
    <property type="match status" value="1"/>
</dbReference>
<dbReference type="PROSITE" id="PS00062">
    <property type="entry name" value="ALDOKETO_REDUCTASE_2"/>
    <property type="match status" value="1"/>
</dbReference>
<dbReference type="Pfam" id="PF00248">
    <property type="entry name" value="Aldo_ket_red"/>
    <property type="match status" value="1"/>
</dbReference>
<organism evidence="5 6">
    <name type="scientific">Popillia japonica</name>
    <name type="common">Japanese beetle</name>
    <dbReference type="NCBI Taxonomy" id="7064"/>
    <lineage>
        <taxon>Eukaryota</taxon>
        <taxon>Metazoa</taxon>
        <taxon>Ecdysozoa</taxon>
        <taxon>Arthropoda</taxon>
        <taxon>Hexapoda</taxon>
        <taxon>Insecta</taxon>
        <taxon>Pterygota</taxon>
        <taxon>Neoptera</taxon>
        <taxon>Endopterygota</taxon>
        <taxon>Coleoptera</taxon>
        <taxon>Polyphaga</taxon>
        <taxon>Scarabaeiformia</taxon>
        <taxon>Scarabaeidae</taxon>
        <taxon>Rutelinae</taxon>
        <taxon>Popillia</taxon>
    </lineage>
</organism>
<evidence type="ECO:0000313" key="6">
    <source>
        <dbReference type="Proteomes" id="UP001458880"/>
    </source>
</evidence>
<reference evidence="5 6" key="1">
    <citation type="journal article" date="2024" name="BMC Genomics">
        <title>De novo assembly and annotation of Popillia japonica's genome with initial clues to its potential as an invasive pest.</title>
        <authorList>
            <person name="Cucini C."/>
            <person name="Boschi S."/>
            <person name="Funari R."/>
            <person name="Cardaioli E."/>
            <person name="Iannotti N."/>
            <person name="Marturano G."/>
            <person name="Paoli F."/>
            <person name="Bruttini M."/>
            <person name="Carapelli A."/>
            <person name="Frati F."/>
            <person name="Nardi F."/>
        </authorList>
    </citation>
    <scope>NUCLEOTIDE SEQUENCE [LARGE SCALE GENOMIC DNA]</scope>
    <source>
        <strain evidence="5">DMR45628</strain>
    </source>
</reference>
<name>A0AAW1MX52_POPJA</name>
<dbReference type="PROSITE" id="PS00798">
    <property type="entry name" value="ALDOKETO_REDUCTASE_1"/>
    <property type="match status" value="1"/>
</dbReference>
<evidence type="ECO:0000256" key="2">
    <source>
        <dbReference type="PIRSR" id="PIRSR000097-2"/>
    </source>
</evidence>
<dbReference type="Gene3D" id="3.20.20.100">
    <property type="entry name" value="NADP-dependent oxidoreductase domain"/>
    <property type="match status" value="1"/>
</dbReference>
<dbReference type="SUPFAM" id="SSF51430">
    <property type="entry name" value="NAD(P)-linked oxidoreductase"/>
    <property type="match status" value="1"/>
</dbReference>
<protein>
    <submittedName>
        <fullName evidence="5">Aldo/keto reductase family</fullName>
    </submittedName>
</protein>
<dbReference type="PRINTS" id="PR00069">
    <property type="entry name" value="ALDKETRDTASE"/>
</dbReference>
<dbReference type="GO" id="GO:0016491">
    <property type="term" value="F:oxidoreductase activity"/>
    <property type="evidence" value="ECO:0007669"/>
    <property type="project" value="InterPro"/>
</dbReference>
<evidence type="ECO:0000259" key="4">
    <source>
        <dbReference type="Pfam" id="PF00248"/>
    </source>
</evidence>